<feature type="repeat" description="WD" evidence="3">
    <location>
        <begin position="327"/>
        <end position="361"/>
    </location>
</feature>
<reference evidence="6 7" key="1">
    <citation type="journal article" date="2011" name="Stand. Genomic Sci.">
        <title>Non-contiguous finished genome sequence and contextual data of the filamentous soil bacterium Ktedonobacter racemifer type strain (SOSP1-21).</title>
        <authorList>
            <person name="Chang Y.J."/>
            <person name="Land M."/>
            <person name="Hauser L."/>
            <person name="Chertkov O."/>
            <person name="Del Rio T.G."/>
            <person name="Nolan M."/>
            <person name="Copeland A."/>
            <person name="Tice H."/>
            <person name="Cheng J.F."/>
            <person name="Lucas S."/>
            <person name="Han C."/>
            <person name="Goodwin L."/>
            <person name="Pitluck S."/>
            <person name="Ivanova N."/>
            <person name="Ovchinikova G."/>
            <person name="Pati A."/>
            <person name="Chen A."/>
            <person name="Palaniappan K."/>
            <person name="Mavromatis K."/>
            <person name="Liolios K."/>
            <person name="Brettin T."/>
            <person name="Fiebig A."/>
            <person name="Rohde M."/>
            <person name="Abt B."/>
            <person name="Goker M."/>
            <person name="Detter J.C."/>
            <person name="Woyke T."/>
            <person name="Bristow J."/>
            <person name="Eisen J.A."/>
            <person name="Markowitz V."/>
            <person name="Hugenholtz P."/>
            <person name="Kyrpides N.C."/>
            <person name="Klenk H.P."/>
            <person name="Lapidus A."/>
        </authorList>
    </citation>
    <scope>NUCLEOTIDE SEQUENCE [LARGE SCALE GENOMIC DNA]</scope>
    <source>
        <strain evidence="7">DSM 44963</strain>
    </source>
</reference>
<feature type="compositionally biased region" description="Polar residues" evidence="4">
    <location>
        <begin position="1"/>
        <end position="19"/>
    </location>
</feature>
<proteinExistence type="predicted"/>
<dbReference type="PANTHER" id="PTHR19848:SF8">
    <property type="entry name" value="F-BOX AND WD REPEAT DOMAIN CONTAINING 7"/>
    <property type="match status" value="1"/>
</dbReference>
<comment type="caution">
    <text evidence="6">The sequence shown here is derived from an EMBL/GenBank/DDBJ whole genome shotgun (WGS) entry which is preliminary data.</text>
</comment>
<sequence length="396" mass="42357">MMDHGNQSFNDSPLQSNLTKPGASRFSRRTALIGAGCLIGGGLCVGGGTAAFFLAQTISNSSSIRPSKSSGRSLFTYCSRSNIGGLTWSLDSQRIVSSGVNAQVWAAFSGTPVCTYTDASRGSGRSALPSFDPWQLCFGDAVWSPDGQFIAAPVNSIVGQKPPDSHGNIFDIWAYTVQMWNATNGTPVFTYTGHSDSVSAVAWSPDGKHIVSASWDNTVQVWEAANGTLAYTHVGVGTSAQLGWSPDGKRLFCNSDHRTESWDASDGSDVIVYPDVLVDDTVAWSPDHQCLAVYSQDNTELEVWRVSTGKLLGHYPVHGNWFDSSGVNDVAWSPDGKRIATSSDDKTVQVCDALTGRNVFAYTGHSDKVTGIAWSPDGRFIASASDDKTVQVWSPD</sequence>
<dbReference type="PROSITE" id="PS50294">
    <property type="entry name" value="WD_REPEATS_REGION"/>
    <property type="match status" value="2"/>
</dbReference>
<keyword evidence="1 3" id="KW-0853">WD repeat</keyword>
<feature type="region of interest" description="Disordered" evidence="4">
    <location>
        <begin position="1"/>
        <end position="22"/>
    </location>
</feature>
<accession>D6U8C7</accession>
<dbReference type="InterPro" id="IPR001680">
    <property type="entry name" value="WD40_rpt"/>
</dbReference>
<dbReference type="CDD" id="cd00200">
    <property type="entry name" value="WD40"/>
    <property type="match status" value="1"/>
</dbReference>
<feature type="repeat" description="WD" evidence="3">
    <location>
        <begin position="191"/>
        <end position="232"/>
    </location>
</feature>
<protein>
    <submittedName>
        <fullName evidence="6">WD40 repeat, subgroup</fullName>
    </submittedName>
</protein>
<evidence type="ECO:0000313" key="6">
    <source>
        <dbReference type="EMBL" id="EFH80138.1"/>
    </source>
</evidence>
<feature type="repeat" description="WD" evidence="3">
    <location>
        <begin position="362"/>
        <end position="396"/>
    </location>
</feature>
<dbReference type="Pfam" id="PF00400">
    <property type="entry name" value="WD40"/>
    <property type="match status" value="3"/>
</dbReference>
<dbReference type="PROSITE" id="PS50082">
    <property type="entry name" value="WD_REPEATS_2"/>
    <property type="match status" value="3"/>
</dbReference>
<name>D6U8C7_KTERA</name>
<keyword evidence="5" id="KW-1133">Transmembrane helix</keyword>
<keyword evidence="7" id="KW-1185">Reference proteome</keyword>
<dbReference type="Proteomes" id="UP000004508">
    <property type="component" value="Unassembled WGS sequence"/>
</dbReference>
<dbReference type="InParanoid" id="D6U8C7"/>
<dbReference type="eggNOG" id="COG2319">
    <property type="taxonomic scope" value="Bacteria"/>
</dbReference>
<dbReference type="InterPro" id="IPR015943">
    <property type="entry name" value="WD40/YVTN_repeat-like_dom_sf"/>
</dbReference>
<dbReference type="InterPro" id="IPR036322">
    <property type="entry name" value="WD40_repeat_dom_sf"/>
</dbReference>
<evidence type="ECO:0000256" key="3">
    <source>
        <dbReference type="PROSITE-ProRule" id="PRU00221"/>
    </source>
</evidence>
<evidence type="ECO:0000313" key="7">
    <source>
        <dbReference type="Proteomes" id="UP000004508"/>
    </source>
</evidence>
<evidence type="ECO:0000256" key="2">
    <source>
        <dbReference type="ARBA" id="ARBA00022737"/>
    </source>
</evidence>
<evidence type="ECO:0000256" key="1">
    <source>
        <dbReference type="ARBA" id="ARBA00022574"/>
    </source>
</evidence>
<dbReference type="Gene3D" id="2.130.10.10">
    <property type="entry name" value="YVTN repeat-like/Quinoprotein amine dehydrogenase"/>
    <property type="match status" value="2"/>
</dbReference>
<evidence type="ECO:0000256" key="5">
    <source>
        <dbReference type="SAM" id="Phobius"/>
    </source>
</evidence>
<dbReference type="RefSeq" id="WP_007922521.1">
    <property type="nucleotide sequence ID" value="NZ_ADVG01000005.1"/>
</dbReference>
<keyword evidence="5" id="KW-0812">Transmembrane</keyword>
<dbReference type="AlphaFoldDB" id="D6U8C7"/>
<dbReference type="SMART" id="SM00320">
    <property type="entry name" value="WD40"/>
    <property type="match status" value="6"/>
</dbReference>
<evidence type="ECO:0000256" key="4">
    <source>
        <dbReference type="SAM" id="MobiDB-lite"/>
    </source>
</evidence>
<dbReference type="PANTHER" id="PTHR19848">
    <property type="entry name" value="WD40 REPEAT PROTEIN"/>
    <property type="match status" value="1"/>
</dbReference>
<keyword evidence="2" id="KW-0677">Repeat</keyword>
<dbReference type="STRING" id="485913.Krac_0693"/>
<keyword evidence="5" id="KW-0472">Membrane</keyword>
<dbReference type="SUPFAM" id="SSF50978">
    <property type="entry name" value="WD40 repeat-like"/>
    <property type="match status" value="1"/>
</dbReference>
<organism evidence="6 7">
    <name type="scientific">Ktedonobacter racemifer DSM 44963</name>
    <dbReference type="NCBI Taxonomy" id="485913"/>
    <lineage>
        <taxon>Bacteria</taxon>
        <taxon>Bacillati</taxon>
        <taxon>Chloroflexota</taxon>
        <taxon>Ktedonobacteria</taxon>
        <taxon>Ktedonobacterales</taxon>
        <taxon>Ktedonobacteraceae</taxon>
        <taxon>Ktedonobacter</taxon>
    </lineage>
</organism>
<dbReference type="EMBL" id="ADVG01000005">
    <property type="protein sequence ID" value="EFH80138.1"/>
    <property type="molecule type" value="Genomic_DNA"/>
</dbReference>
<feature type="transmembrane region" description="Helical" evidence="5">
    <location>
        <begin position="30"/>
        <end position="55"/>
    </location>
</feature>
<gene>
    <name evidence="6" type="ORF">Krac_0693</name>
</gene>